<feature type="transmembrane region" description="Helical" evidence="1">
    <location>
        <begin position="413"/>
        <end position="438"/>
    </location>
</feature>
<dbReference type="PANTHER" id="PTHR10790:SF51">
    <property type="entry name" value="TETRATRICOPEPTIDE REPEAT PROTEIN"/>
    <property type="match status" value="1"/>
</dbReference>
<keyword evidence="1" id="KW-0472">Membrane</keyword>
<dbReference type="Proteomes" id="UP000017840">
    <property type="component" value="Unassembled WGS sequence"/>
</dbReference>
<keyword evidence="1" id="KW-1133">Transmembrane helix</keyword>
<evidence type="ECO:0000313" key="3">
    <source>
        <dbReference type="Proteomes" id="UP000017840"/>
    </source>
</evidence>
<feature type="transmembrane region" description="Helical" evidence="1">
    <location>
        <begin position="371"/>
        <end position="392"/>
    </location>
</feature>
<protein>
    <recommendedName>
        <fullName evidence="4">Chlor_Arch_YYY domain-containing protein</fullName>
    </recommendedName>
</protein>
<evidence type="ECO:0008006" key="4">
    <source>
        <dbReference type="Google" id="ProtNLM"/>
    </source>
</evidence>
<keyword evidence="3" id="KW-1185">Reference proteome</keyword>
<dbReference type="EMBL" id="ASGZ01000004">
    <property type="protein sequence ID" value="ESP89922.1"/>
    <property type="molecule type" value="Genomic_DNA"/>
</dbReference>
<accession>V4J3G2</accession>
<evidence type="ECO:0000256" key="1">
    <source>
        <dbReference type="SAM" id="Phobius"/>
    </source>
</evidence>
<dbReference type="PATRIC" id="fig|1324957.4.peg.380"/>
<feature type="transmembrane region" description="Helical" evidence="1">
    <location>
        <begin position="35"/>
        <end position="55"/>
    </location>
</feature>
<dbReference type="Pfam" id="PF10060">
    <property type="entry name" value="DUF2298"/>
    <property type="match status" value="1"/>
</dbReference>
<feature type="transmembrane region" description="Helical" evidence="1">
    <location>
        <begin position="345"/>
        <end position="365"/>
    </location>
</feature>
<proteinExistence type="predicted"/>
<feature type="transmembrane region" description="Helical" evidence="1">
    <location>
        <begin position="617"/>
        <end position="637"/>
    </location>
</feature>
<feature type="transmembrane region" description="Helical" evidence="1">
    <location>
        <begin position="458"/>
        <end position="478"/>
    </location>
</feature>
<gene>
    <name evidence="2" type="ORF">K933_01832</name>
</gene>
<dbReference type="OrthoDB" id="313199at2157"/>
<sequence length="817" mass="84396">MEYGLVVLWLCAFAALAALGLPVAARLFPRSATGGAGFALPLSLVVVGVVAFWVGRVAFGVPALLAGLVVLVALSALAAFDRGALRDGRVELDPRTRAAVDRPAVVDTAAVFVVAFLFLVAVRAADPAVHAAGGEKFLDFGLLESLLRAGALPPEDVWFAGEPVRYYYGGHLLSALLALLTATPARFAYNLALAGFYATLVTAVFDLSGAVAASRGVSRRAAGLLGAFVVGVASNLATPGRLLARALPADLRTLALDAAGVDAAEVEGAFSYWTASRVIPGTINEFPLFAWLNGDLHAHMLDTPFLLLAAAVAFALFRAGSADDSGSGTEAGPALGSDERRRRRLLLFGLLPAVGGLQAVINTWSAPAVFGVVWVGLTLARTPPWALLPGGLRGRVERAVDGRRVRAELARPAVALGLVALPAALALVVGAPFLLGAVAGGGSSRAPALVTADMRSSLGGLLVVHGAFAAAFGAYLFARLRIDAAGAGGGVRRDGQRGTGWLEAAVAVGSVAAVAAAGLVVGLPVVGLAAPLLVAGWVAARSGRAGFEAALVVAGTGLVLLVEVVYLNEQAGPGRMNTVFKTYAQVWPLWSVAAGVALAAFPRAVRPTLWPSPDARRAAGATFVALLVVSTGLYGGLALSNHFADDYPDEPTLDATDFVAEYHAAEERPIDYLGDLEGQPTLLSAPATGTYPGAENRYGHEPGMYSWQSSPAASLTGIPTVAGWEHEVGYRGSAAYFERVRDVDAAYTDANATAAVLREYDVRYVWVGPAERARYGAENVRPFDALAGVDPVVETPAVTLYEVDASDLPEGESENGS</sequence>
<feature type="transmembrane region" description="Helical" evidence="1">
    <location>
        <begin position="296"/>
        <end position="317"/>
    </location>
</feature>
<feature type="transmembrane region" description="Helical" evidence="1">
    <location>
        <begin position="547"/>
        <end position="567"/>
    </location>
</feature>
<dbReference type="NCBIfam" id="TIGR03662">
    <property type="entry name" value="Chlor_Arch_YYY"/>
    <property type="match status" value="1"/>
</dbReference>
<dbReference type="AlphaFoldDB" id="V4J3G2"/>
<feature type="transmembrane region" description="Helical" evidence="1">
    <location>
        <begin position="187"/>
        <end position="209"/>
    </location>
</feature>
<dbReference type="eggNOG" id="arCOG00563">
    <property type="taxonomic scope" value="Archaea"/>
</dbReference>
<dbReference type="STRING" id="1324957.K933_01832"/>
<feature type="transmembrane region" description="Helical" evidence="1">
    <location>
        <begin position="6"/>
        <end position="28"/>
    </location>
</feature>
<dbReference type="PANTHER" id="PTHR10790">
    <property type="entry name" value="TPR-DOMAIN CONTAINING PROTEIN"/>
    <property type="match status" value="1"/>
</dbReference>
<feature type="transmembrane region" description="Helical" evidence="1">
    <location>
        <begin position="499"/>
        <end position="517"/>
    </location>
</feature>
<organism evidence="2 3">
    <name type="scientific">Candidatus Halobonum tyrrellensis G22</name>
    <dbReference type="NCBI Taxonomy" id="1324957"/>
    <lineage>
        <taxon>Archaea</taxon>
        <taxon>Methanobacteriati</taxon>
        <taxon>Methanobacteriota</taxon>
        <taxon>Stenosarchaea group</taxon>
        <taxon>Halobacteria</taxon>
        <taxon>Halobacteriales</taxon>
        <taxon>Haloferacaceae</taxon>
        <taxon>Candidatus Halobonum</taxon>
    </lineage>
</organism>
<feature type="transmembrane region" description="Helical" evidence="1">
    <location>
        <begin position="104"/>
        <end position="125"/>
    </location>
</feature>
<dbReference type="RefSeq" id="WP_023392965.1">
    <property type="nucleotide sequence ID" value="NZ_ASGZ01000004.1"/>
</dbReference>
<feature type="transmembrane region" description="Helical" evidence="1">
    <location>
        <begin position="221"/>
        <end position="238"/>
    </location>
</feature>
<dbReference type="InterPro" id="IPR018746">
    <property type="entry name" value="DUF2298"/>
</dbReference>
<feature type="transmembrane region" description="Helical" evidence="1">
    <location>
        <begin position="587"/>
        <end position="605"/>
    </location>
</feature>
<name>V4J3G2_9EURY</name>
<reference evidence="2 3" key="1">
    <citation type="journal article" date="2013" name="Genome Announc.">
        <title>Draft Genome Sequence of 'Candidatus Halobonum tyrrellensis' Strain G22, Isolated from the Hypersaline Waters of Lake Tyrrell, Australia.</title>
        <authorList>
            <person name="Ugalde J.A."/>
            <person name="Narasingarao P."/>
            <person name="Kuo S."/>
            <person name="Podell S."/>
            <person name="Allen E.E."/>
        </authorList>
    </citation>
    <scope>NUCLEOTIDE SEQUENCE [LARGE SCALE GENOMIC DNA]</scope>
    <source>
        <strain evidence="2 3">G22</strain>
    </source>
</reference>
<feature type="transmembrane region" description="Helical" evidence="1">
    <location>
        <begin position="61"/>
        <end position="80"/>
    </location>
</feature>
<keyword evidence="1" id="KW-0812">Transmembrane</keyword>
<comment type="caution">
    <text evidence="2">The sequence shown here is derived from an EMBL/GenBank/DDBJ whole genome shotgun (WGS) entry which is preliminary data.</text>
</comment>
<evidence type="ECO:0000313" key="2">
    <source>
        <dbReference type="EMBL" id="ESP89922.1"/>
    </source>
</evidence>